<comment type="subcellular location">
    <subcellularLocation>
        <location evidence="6">Cell membrane</location>
        <topology evidence="6">Multi-pass membrane protein</topology>
    </subcellularLocation>
    <subcellularLocation>
        <location evidence="1">Membrane</location>
        <topology evidence="1">Multi-pass membrane protein</topology>
    </subcellularLocation>
</comment>
<dbReference type="PROSITE" id="PS50928">
    <property type="entry name" value="ABC_TM1"/>
    <property type="match status" value="1"/>
</dbReference>
<evidence type="ECO:0000313" key="10">
    <source>
        <dbReference type="Proteomes" id="UP000254291"/>
    </source>
</evidence>
<feature type="transmembrane region" description="Helical" evidence="6">
    <location>
        <begin position="238"/>
        <end position="263"/>
    </location>
</feature>
<feature type="transmembrane region" description="Helical" evidence="6">
    <location>
        <begin position="110"/>
        <end position="133"/>
    </location>
</feature>
<keyword evidence="2 6" id="KW-0813">Transport</keyword>
<dbReference type="Gene3D" id="1.10.3720.10">
    <property type="entry name" value="MetI-like"/>
    <property type="match status" value="1"/>
</dbReference>
<dbReference type="InterPro" id="IPR051204">
    <property type="entry name" value="ABC_transp_perm/SBD"/>
</dbReference>
<dbReference type="GO" id="GO:0005886">
    <property type="term" value="C:plasma membrane"/>
    <property type="evidence" value="ECO:0007669"/>
    <property type="project" value="UniProtKB-SubCell"/>
</dbReference>
<dbReference type="Proteomes" id="UP000254291">
    <property type="component" value="Unassembled WGS sequence"/>
</dbReference>
<dbReference type="PANTHER" id="PTHR30177:SF4">
    <property type="entry name" value="OSMOPROTECTANT IMPORT PERMEASE PROTEIN OSMW"/>
    <property type="match status" value="1"/>
</dbReference>
<protein>
    <submittedName>
        <fullName evidence="9">Binding-protein-dependent transport system inner membrane protein</fullName>
    </submittedName>
</protein>
<evidence type="ECO:0000259" key="8">
    <source>
        <dbReference type="PROSITE" id="PS50928"/>
    </source>
</evidence>
<proteinExistence type="inferred from homology"/>
<dbReference type="InterPro" id="IPR035906">
    <property type="entry name" value="MetI-like_sf"/>
</dbReference>
<feature type="domain" description="ABC transmembrane type-1" evidence="8">
    <location>
        <begin position="74"/>
        <end position="256"/>
    </location>
</feature>
<feature type="transmembrane region" description="Helical" evidence="6">
    <location>
        <begin position="139"/>
        <end position="162"/>
    </location>
</feature>
<feature type="region of interest" description="Disordered" evidence="7">
    <location>
        <begin position="1"/>
        <end position="26"/>
    </location>
</feature>
<evidence type="ECO:0000256" key="1">
    <source>
        <dbReference type="ARBA" id="ARBA00004141"/>
    </source>
</evidence>
<feature type="transmembrane region" description="Helical" evidence="6">
    <location>
        <begin position="206"/>
        <end position="226"/>
    </location>
</feature>
<keyword evidence="5 6" id="KW-0472">Membrane</keyword>
<evidence type="ECO:0000256" key="3">
    <source>
        <dbReference type="ARBA" id="ARBA00022692"/>
    </source>
</evidence>
<keyword evidence="4 6" id="KW-1133">Transmembrane helix</keyword>
<reference evidence="9 10" key="1">
    <citation type="submission" date="2018-06" db="EMBL/GenBank/DDBJ databases">
        <authorList>
            <consortium name="Pathogen Informatics"/>
            <person name="Doyle S."/>
        </authorList>
    </citation>
    <scope>NUCLEOTIDE SEQUENCE [LARGE SCALE GENOMIC DNA]</scope>
    <source>
        <strain evidence="9 10">NCTC10742</strain>
    </source>
</reference>
<dbReference type="CDD" id="cd06261">
    <property type="entry name" value="TM_PBP2"/>
    <property type="match status" value="1"/>
</dbReference>
<evidence type="ECO:0000256" key="7">
    <source>
        <dbReference type="SAM" id="MobiDB-lite"/>
    </source>
</evidence>
<feature type="transmembrane region" description="Helical" evidence="6">
    <location>
        <begin position="73"/>
        <end position="98"/>
    </location>
</feature>
<dbReference type="AlphaFoldDB" id="A0A378SNZ2"/>
<gene>
    <name evidence="9" type="primary">yehW</name>
    <name evidence="9" type="ORF">NCTC10742_03296</name>
</gene>
<dbReference type="EMBL" id="UGQM01000001">
    <property type="protein sequence ID" value="STZ44065.1"/>
    <property type="molecule type" value="Genomic_DNA"/>
</dbReference>
<keyword evidence="3 6" id="KW-0812">Transmembrane</keyword>
<evidence type="ECO:0000256" key="4">
    <source>
        <dbReference type="ARBA" id="ARBA00022989"/>
    </source>
</evidence>
<evidence type="ECO:0000256" key="5">
    <source>
        <dbReference type="ARBA" id="ARBA00023136"/>
    </source>
</evidence>
<accession>A0A378SNZ2</accession>
<dbReference type="SUPFAM" id="SSF161098">
    <property type="entry name" value="MetI-like"/>
    <property type="match status" value="1"/>
</dbReference>
<organism evidence="9 10">
    <name type="scientific">Mycolicibacterium gilvum</name>
    <dbReference type="NCBI Taxonomy" id="1804"/>
    <lineage>
        <taxon>Bacteria</taxon>
        <taxon>Bacillati</taxon>
        <taxon>Actinomycetota</taxon>
        <taxon>Actinomycetes</taxon>
        <taxon>Mycobacteriales</taxon>
        <taxon>Mycobacteriaceae</taxon>
        <taxon>Mycolicibacterium</taxon>
    </lineage>
</organism>
<feature type="transmembrane region" description="Helical" evidence="6">
    <location>
        <begin position="183"/>
        <end position="200"/>
    </location>
</feature>
<evidence type="ECO:0000256" key="6">
    <source>
        <dbReference type="RuleBase" id="RU363032"/>
    </source>
</evidence>
<evidence type="ECO:0000313" key="9">
    <source>
        <dbReference type="EMBL" id="STZ44065.1"/>
    </source>
</evidence>
<comment type="similarity">
    <text evidence="6">Belongs to the binding-protein-dependent transport system permease family.</text>
</comment>
<name>A0A378SNZ2_9MYCO</name>
<feature type="transmembrane region" description="Helical" evidence="6">
    <location>
        <begin position="34"/>
        <end position="53"/>
    </location>
</feature>
<dbReference type="Pfam" id="PF00528">
    <property type="entry name" value="BPD_transp_1"/>
    <property type="match status" value="1"/>
</dbReference>
<dbReference type="GO" id="GO:0055085">
    <property type="term" value="P:transmembrane transport"/>
    <property type="evidence" value="ECO:0007669"/>
    <property type="project" value="InterPro"/>
</dbReference>
<dbReference type="InterPro" id="IPR000515">
    <property type="entry name" value="MetI-like"/>
</dbReference>
<evidence type="ECO:0000256" key="2">
    <source>
        <dbReference type="ARBA" id="ARBA00022448"/>
    </source>
</evidence>
<dbReference type="GO" id="GO:0031460">
    <property type="term" value="P:glycine betaine transport"/>
    <property type="evidence" value="ECO:0007669"/>
    <property type="project" value="TreeGrafter"/>
</dbReference>
<sequence>MTATAEVSAEPSTDRESPGTGDPSGTTTAERLRLLIQPVLVLVVAGAVIFWAFNRQLTATQLENINPGDVATLIWQHLLITAAVTAIVLAIGIPLGVLVTRPGAKVLRPLFVGIANVGQAAPAIGLLVLLFLLTAQTGFWIGVLPIALYSLLPVLSSTILGIDQVDRSLLDAGLGQGMSRRSLLLRVELPLAVPYILAGLRTSLVLAVGTATLSFLVNAGGLGILIDTGYKLQDNVTLILGSVLAVCLALLVDWLGGLAEFFLSPKGLR</sequence>
<dbReference type="PANTHER" id="PTHR30177">
    <property type="entry name" value="GLYCINE BETAINE/L-PROLINE TRANSPORT SYSTEM PERMEASE PROTEIN PROW"/>
    <property type="match status" value="1"/>
</dbReference>